<evidence type="ECO:0000256" key="6">
    <source>
        <dbReference type="ARBA" id="ARBA00023295"/>
    </source>
</evidence>
<dbReference type="eggNOG" id="KOG0471">
    <property type="taxonomic scope" value="Eukaryota"/>
</dbReference>
<gene>
    <name evidence="9" type="primary">Dana\Mal-A5</name>
    <name evidence="9" type="synonym">Dana\GF12362</name>
    <name evidence="9" type="synonym">dana_GLEANR_12365</name>
    <name evidence="9" type="synonym">Mal-A5</name>
    <name evidence="9" type="synonym">mal_A5</name>
    <name evidence="9" type="ORF">GF12362</name>
</gene>
<dbReference type="InterPro" id="IPR006047">
    <property type="entry name" value="GH13_cat_dom"/>
</dbReference>
<dbReference type="EMBL" id="CH902619">
    <property type="protein sequence ID" value="EDV35660.1"/>
    <property type="molecule type" value="Genomic_DNA"/>
</dbReference>
<organism evidence="9 10">
    <name type="scientific">Drosophila ananassae</name>
    <name type="common">Fruit fly</name>
    <dbReference type="NCBI Taxonomy" id="7217"/>
    <lineage>
        <taxon>Eukaryota</taxon>
        <taxon>Metazoa</taxon>
        <taxon>Ecdysozoa</taxon>
        <taxon>Arthropoda</taxon>
        <taxon>Hexapoda</taxon>
        <taxon>Insecta</taxon>
        <taxon>Pterygota</taxon>
        <taxon>Neoptera</taxon>
        <taxon>Endopterygota</taxon>
        <taxon>Diptera</taxon>
        <taxon>Brachycera</taxon>
        <taxon>Muscomorpha</taxon>
        <taxon>Ephydroidea</taxon>
        <taxon>Drosophilidae</taxon>
        <taxon>Drosophila</taxon>
        <taxon>Sophophora</taxon>
    </lineage>
</organism>
<reference evidence="9 10" key="1">
    <citation type="journal article" date="2007" name="Nature">
        <title>Evolution of genes and genomes on the Drosophila phylogeny.</title>
        <authorList>
            <consortium name="Drosophila 12 Genomes Consortium"/>
            <person name="Clark A.G."/>
            <person name="Eisen M.B."/>
            <person name="Smith D.R."/>
            <person name="Bergman C.M."/>
            <person name="Oliver B."/>
            <person name="Markow T.A."/>
            <person name="Kaufman T.C."/>
            <person name="Kellis M."/>
            <person name="Gelbart W."/>
            <person name="Iyer V.N."/>
            <person name="Pollard D.A."/>
            <person name="Sackton T.B."/>
            <person name="Larracuente A.M."/>
            <person name="Singh N.D."/>
            <person name="Abad J.P."/>
            <person name="Abt D.N."/>
            <person name="Adryan B."/>
            <person name="Aguade M."/>
            <person name="Akashi H."/>
            <person name="Anderson W.W."/>
            <person name="Aquadro C.F."/>
            <person name="Ardell D.H."/>
            <person name="Arguello R."/>
            <person name="Artieri C.G."/>
            <person name="Barbash D.A."/>
            <person name="Barker D."/>
            <person name="Barsanti P."/>
            <person name="Batterham P."/>
            <person name="Batzoglou S."/>
            <person name="Begun D."/>
            <person name="Bhutkar A."/>
            <person name="Blanco E."/>
            <person name="Bosak S.A."/>
            <person name="Bradley R.K."/>
            <person name="Brand A.D."/>
            <person name="Brent M.R."/>
            <person name="Brooks A.N."/>
            <person name="Brown R.H."/>
            <person name="Butlin R.K."/>
            <person name="Caggese C."/>
            <person name="Calvi B.R."/>
            <person name="Bernardo de Carvalho A."/>
            <person name="Caspi A."/>
            <person name="Castrezana S."/>
            <person name="Celniker S.E."/>
            <person name="Chang J.L."/>
            <person name="Chapple C."/>
            <person name="Chatterji S."/>
            <person name="Chinwalla A."/>
            <person name="Civetta A."/>
            <person name="Clifton S.W."/>
            <person name="Comeron J.M."/>
            <person name="Costello J.C."/>
            <person name="Coyne J.A."/>
            <person name="Daub J."/>
            <person name="David R.G."/>
            <person name="Delcher A.L."/>
            <person name="Delehaunty K."/>
            <person name="Do C.B."/>
            <person name="Ebling H."/>
            <person name="Edwards K."/>
            <person name="Eickbush T."/>
            <person name="Evans J.D."/>
            <person name="Filipski A."/>
            <person name="Findeiss S."/>
            <person name="Freyhult E."/>
            <person name="Fulton L."/>
            <person name="Fulton R."/>
            <person name="Garcia A.C."/>
            <person name="Gardiner A."/>
            <person name="Garfield D.A."/>
            <person name="Garvin B.E."/>
            <person name="Gibson G."/>
            <person name="Gilbert D."/>
            <person name="Gnerre S."/>
            <person name="Godfrey J."/>
            <person name="Good R."/>
            <person name="Gotea V."/>
            <person name="Gravely B."/>
            <person name="Greenberg A.J."/>
            <person name="Griffiths-Jones S."/>
            <person name="Gross S."/>
            <person name="Guigo R."/>
            <person name="Gustafson E.A."/>
            <person name="Haerty W."/>
            <person name="Hahn M.W."/>
            <person name="Halligan D.L."/>
            <person name="Halpern A.L."/>
            <person name="Halter G.M."/>
            <person name="Han M.V."/>
            <person name="Heger A."/>
            <person name="Hillier L."/>
            <person name="Hinrichs A.S."/>
            <person name="Holmes I."/>
            <person name="Hoskins R.A."/>
            <person name="Hubisz M.J."/>
            <person name="Hultmark D."/>
            <person name="Huntley M.A."/>
            <person name="Jaffe D.B."/>
            <person name="Jagadeeshan S."/>
            <person name="Jeck W.R."/>
            <person name="Johnson J."/>
            <person name="Jones C.D."/>
            <person name="Jordan W.C."/>
            <person name="Karpen G.H."/>
            <person name="Kataoka E."/>
            <person name="Keightley P.D."/>
            <person name="Kheradpour P."/>
            <person name="Kirkness E.F."/>
            <person name="Koerich L.B."/>
            <person name="Kristiansen K."/>
            <person name="Kudrna D."/>
            <person name="Kulathinal R.J."/>
            <person name="Kumar S."/>
            <person name="Kwok R."/>
            <person name="Lander E."/>
            <person name="Langley C.H."/>
            <person name="Lapoint R."/>
            <person name="Lazzaro B.P."/>
            <person name="Lee S.J."/>
            <person name="Levesque L."/>
            <person name="Li R."/>
            <person name="Lin C.F."/>
            <person name="Lin M.F."/>
            <person name="Lindblad-Toh K."/>
            <person name="Llopart A."/>
            <person name="Long M."/>
            <person name="Low L."/>
            <person name="Lozovsky E."/>
            <person name="Lu J."/>
            <person name="Luo M."/>
            <person name="Machado C.A."/>
            <person name="Makalowski W."/>
            <person name="Marzo M."/>
            <person name="Matsuda M."/>
            <person name="Matzkin L."/>
            <person name="McAllister B."/>
            <person name="McBride C.S."/>
            <person name="McKernan B."/>
            <person name="McKernan K."/>
            <person name="Mendez-Lago M."/>
            <person name="Minx P."/>
            <person name="Mollenhauer M.U."/>
            <person name="Montooth K."/>
            <person name="Mount S.M."/>
            <person name="Mu X."/>
            <person name="Myers E."/>
            <person name="Negre B."/>
            <person name="Newfeld S."/>
            <person name="Nielsen R."/>
            <person name="Noor M.A."/>
            <person name="O'Grady P."/>
            <person name="Pachter L."/>
            <person name="Papaceit M."/>
            <person name="Parisi M.J."/>
            <person name="Parisi M."/>
            <person name="Parts L."/>
            <person name="Pedersen J.S."/>
            <person name="Pesole G."/>
            <person name="Phillippy A.M."/>
            <person name="Ponting C.P."/>
            <person name="Pop M."/>
            <person name="Porcelli D."/>
            <person name="Powell J.R."/>
            <person name="Prohaska S."/>
            <person name="Pruitt K."/>
            <person name="Puig M."/>
            <person name="Quesneville H."/>
            <person name="Ram K.R."/>
            <person name="Rand D."/>
            <person name="Rasmussen M.D."/>
            <person name="Reed L.K."/>
            <person name="Reenan R."/>
            <person name="Reily A."/>
            <person name="Remington K.A."/>
            <person name="Rieger T.T."/>
            <person name="Ritchie M.G."/>
            <person name="Robin C."/>
            <person name="Rogers Y.H."/>
            <person name="Rohde C."/>
            <person name="Rozas J."/>
            <person name="Rubenfield M.J."/>
            <person name="Ruiz A."/>
            <person name="Russo S."/>
            <person name="Salzberg S.L."/>
            <person name="Sanchez-Gracia A."/>
            <person name="Saranga D.J."/>
            <person name="Sato H."/>
            <person name="Schaeffer S.W."/>
            <person name="Schatz M.C."/>
            <person name="Schlenke T."/>
            <person name="Schwartz R."/>
            <person name="Segarra C."/>
            <person name="Singh R.S."/>
            <person name="Sirot L."/>
            <person name="Sirota M."/>
            <person name="Sisneros N.B."/>
            <person name="Smith C.D."/>
            <person name="Smith T.F."/>
            <person name="Spieth J."/>
            <person name="Stage D.E."/>
            <person name="Stark A."/>
            <person name="Stephan W."/>
            <person name="Strausberg R.L."/>
            <person name="Strempel S."/>
            <person name="Sturgill D."/>
            <person name="Sutton G."/>
            <person name="Sutton G.G."/>
            <person name="Tao W."/>
            <person name="Teichmann S."/>
            <person name="Tobari Y.N."/>
            <person name="Tomimura Y."/>
            <person name="Tsolas J.M."/>
            <person name="Valente V.L."/>
            <person name="Venter E."/>
            <person name="Venter J.C."/>
            <person name="Vicario S."/>
            <person name="Vieira F.G."/>
            <person name="Vilella A.J."/>
            <person name="Villasante A."/>
            <person name="Walenz B."/>
            <person name="Wang J."/>
            <person name="Wasserman M."/>
            <person name="Watts T."/>
            <person name="Wilson D."/>
            <person name="Wilson R.K."/>
            <person name="Wing R.A."/>
            <person name="Wolfner M.F."/>
            <person name="Wong A."/>
            <person name="Wong G.K."/>
            <person name="Wu C.I."/>
            <person name="Wu G."/>
            <person name="Yamamoto D."/>
            <person name="Yang H.P."/>
            <person name="Yang S.P."/>
            <person name="Yorke J.A."/>
            <person name="Yoshida K."/>
            <person name="Zdobnov E."/>
            <person name="Zhang P."/>
            <person name="Zhang Y."/>
            <person name="Zimin A.V."/>
            <person name="Baldwin J."/>
            <person name="Abdouelleil A."/>
            <person name="Abdulkadir J."/>
            <person name="Abebe A."/>
            <person name="Abera B."/>
            <person name="Abreu J."/>
            <person name="Acer S.C."/>
            <person name="Aftuck L."/>
            <person name="Alexander A."/>
            <person name="An P."/>
            <person name="Anderson E."/>
            <person name="Anderson S."/>
            <person name="Arachi H."/>
            <person name="Azer M."/>
            <person name="Bachantsang P."/>
            <person name="Barry A."/>
            <person name="Bayul T."/>
            <person name="Berlin A."/>
            <person name="Bessette D."/>
            <person name="Bloom T."/>
            <person name="Blye J."/>
            <person name="Boguslavskiy L."/>
            <person name="Bonnet C."/>
            <person name="Boukhgalter B."/>
            <person name="Bourzgui I."/>
            <person name="Brown A."/>
            <person name="Cahill P."/>
            <person name="Channer S."/>
            <person name="Cheshatsang Y."/>
            <person name="Chuda L."/>
            <person name="Citroen M."/>
            <person name="Collymore A."/>
            <person name="Cooke P."/>
            <person name="Costello M."/>
            <person name="D'Aco K."/>
            <person name="Daza R."/>
            <person name="De Haan G."/>
            <person name="DeGray S."/>
            <person name="DeMaso C."/>
            <person name="Dhargay N."/>
            <person name="Dooley K."/>
            <person name="Dooley E."/>
            <person name="Doricent M."/>
            <person name="Dorje P."/>
            <person name="Dorjee K."/>
            <person name="Dupes A."/>
            <person name="Elong R."/>
            <person name="Falk J."/>
            <person name="Farina A."/>
            <person name="Faro S."/>
            <person name="Ferguson D."/>
            <person name="Fisher S."/>
            <person name="Foley C.D."/>
            <person name="Franke A."/>
            <person name="Friedrich D."/>
            <person name="Gadbois L."/>
            <person name="Gearin G."/>
            <person name="Gearin C.R."/>
            <person name="Giannoukos G."/>
            <person name="Goode T."/>
            <person name="Graham J."/>
            <person name="Grandbois E."/>
            <person name="Grewal S."/>
            <person name="Gyaltsen K."/>
            <person name="Hafez N."/>
            <person name="Hagos B."/>
            <person name="Hall J."/>
            <person name="Henson C."/>
            <person name="Hollinger A."/>
            <person name="Honan T."/>
            <person name="Huard M.D."/>
            <person name="Hughes L."/>
            <person name="Hurhula B."/>
            <person name="Husby M.E."/>
            <person name="Kamat A."/>
            <person name="Kanga B."/>
            <person name="Kashin S."/>
            <person name="Khazanovich D."/>
            <person name="Kisner P."/>
            <person name="Lance K."/>
            <person name="Lara M."/>
            <person name="Lee W."/>
            <person name="Lennon N."/>
            <person name="Letendre F."/>
            <person name="LeVine R."/>
            <person name="Lipovsky A."/>
            <person name="Liu X."/>
            <person name="Liu J."/>
            <person name="Liu S."/>
            <person name="Lokyitsang T."/>
            <person name="Lokyitsang Y."/>
            <person name="Lubonja R."/>
            <person name="Lui A."/>
            <person name="MacDonald P."/>
            <person name="Magnisalis V."/>
            <person name="Maru K."/>
            <person name="Matthews C."/>
            <person name="McCusker W."/>
            <person name="McDonough S."/>
            <person name="Mehta T."/>
            <person name="Meldrim J."/>
            <person name="Meneus L."/>
            <person name="Mihai O."/>
            <person name="Mihalev A."/>
            <person name="Mihova T."/>
            <person name="Mittelman R."/>
            <person name="Mlenga V."/>
            <person name="Montmayeur A."/>
            <person name="Mulrain L."/>
            <person name="Navidi A."/>
            <person name="Naylor J."/>
            <person name="Negash T."/>
            <person name="Nguyen T."/>
            <person name="Nguyen N."/>
            <person name="Nicol R."/>
            <person name="Norbu C."/>
            <person name="Norbu N."/>
            <person name="Novod N."/>
            <person name="O'Neill B."/>
            <person name="Osman S."/>
            <person name="Markiewicz E."/>
            <person name="Oyono O.L."/>
            <person name="Patti C."/>
            <person name="Phunkhang P."/>
            <person name="Pierre F."/>
            <person name="Priest M."/>
            <person name="Raghuraman S."/>
            <person name="Rege F."/>
            <person name="Reyes R."/>
            <person name="Rise C."/>
            <person name="Rogov P."/>
            <person name="Ross K."/>
            <person name="Ryan E."/>
            <person name="Settipalli S."/>
            <person name="Shea T."/>
            <person name="Sherpa N."/>
            <person name="Shi L."/>
            <person name="Shih D."/>
            <person name="Sparrow T."/>
            <person name="Spaulding J."/>
            <person name="Stalker J."/>
            <person name="Stange-Thomann N."/>
            <person name="Stavropoulos S."/>
            <person name="Stone C."/>
            <person name="Strader C."/>
            <person name="Tesfaye S."/>
            <person name="Thomson T."/>
            <person name="Thoulutsang Y."/>
            <person name="Thoulutsang D."/>
            <person name="Topham K."/>
            <person name="Topping I."/>
            <person name="Tsamla T."/>
            <person name="Vassiliev H."/>
            <person name="Vo A."/>
            <person name="Wangchuk T."/>
            <person name="Wangdi T."/>
            <person name="Weiand M."/>
            <person name="Wilkinson J."/>
            <person name="Wilson A."/>
            <person name="Yadav S."/>
            <person name="Young G."/>
            <person name="Yu Q."/>
            <person name="Zembek L."/>
            <person name="Zhong D."/>
            <person name="Zimmer A."/>
            <person name="Zwirko Z."/>
            <person name="Jaffe D.B."/>
            <person name="Alvarez P."/>
            <person name="Brockman W."/>
            <person name="Butler J."/>
            <person name="Chin C."/>
            <person name="Gnerre S."/>
            <person name="Grabherr M."/>
            <person name="Kleber M."/>
            <person name="Mauceli E."/>
            <person name="MacCallum I."/>
        </authorList>
    </citation>
    <scope>NUCLEOTIDE SEQUENCE [LARGE SCALE GENOMIC DNA]</scope>
    <source>
        <strain evidence="10">Tucson 14024-0371.13</strain>
    </source>
</reference>
<evidence type="ECO:0000256" key="5">
    <source>
        <dbReference type="ARBA" id="ARBA00023180"/>
    </source>
</evidence>
<dbReference type="Pfam" id="PF00128">
    <property type="entry name" value="Alpha-amylase"/>
    <property type="match status" value="1"/>
</dbReference>
<dbReference type="SMART" id="SM00642">
    <property type="entry name" value="Aamy"/>
    <property type="match status" value="1"/>
</dbReference>
<evidence type="ECO:0000256" key="4">
    <source>
        <dbReference type="ARBA" id="ARBA00022729"/>
    </source>
</evidence>
<dbReference type="FunCoup" id="B3MFX8">
    <property type="interactions" value="10"/>
</dbReference>
<comment type="similarity">
    <text evidence="2">Belongs to the glycosyl hydrolase 13 family.</text>
</comment>
<feature type="domain" description="Glycosyl hydrolase family 13 catalytic" evidence="8">
    <location>
        <begin position="52"/>
        <end position="449"/>
    </location>
</feature>
<evidence type="ECO:0000259" key="8">
    <source>
        <dbReference type="SMART" id="SM00642"/>
    </source>
</evidence>
<evidence type="ECO:0000256" key="7">
    <source>
        <dbReference type="SAM" id="SignalP"/>
    </source>
</evidence>
<dbReference type="AlphaFoldDB" id="B3MFX8"/>
<dbReference type="OMA" id="RDWYWWR"/>
<name>B3MFX8_DROAN</name>
<dbReference type="CDD" id="cd11328">
    <property type="entry name" value="AmyAc_maltase"/>
    <property type="match status" value="1"/>
</dbReference>
<keyword evidence="4 7" id="KW-0732">Signal</keyword>
<dbReference type="InterPro" id="IPR045857">
    <property type="entry name" value="O16G_dom_2"/>
</dbReference>
<feature type="signal peptide" evidence="7">
    <location>
        <begin position="1"/>
        <end position="22"/>
    </location>
</feature>
<dbReference type="InterPro" id="IPR013780">
    <property type="entry name" value="Glyco_hydro_b"/>
</dbReference>
<accession>B3MFX8</accession>
<dbReference type="Gene3D" id="3.90.400.10">
    <property type="entry name" value="Oligo-1,6-glucosidase, Domain 2"/>
    <property type="match status" value="1"/>
</dbReference>
<dbReference type="GO" id="GO:0005975">
    <property type="term" value="P:carbohydrate metabolic process"/>
    <property type="evidence" value="ECO:0007669"/>
    <property type="project" value="InterPro"/>
</dbReference>
<evidence type="ECO:0000313" key="9">
    <source>
        <dbReference type="EMBL" id="EDV35660.1"/>
    </source>
</evidence>
<dbReference type="KEGG" id="dan:6495213"/>
<dbReference type="STRING" id="7217.B3MFX8"/>
<dbReference type="SUPFAM" id="SSF51445">
    <property type="entry name" value="(Trans)glycosidases"/>
    <property type="match status" value="1"/>
</dbReference>
<protein>
    <recommendedName>
        <fullName evidence="3">alpha-glucosidase</fullName>
        <ecNumber evidence="3">3.2.1.20</ecNumber>
    </recommendedName>
</protein>
<dbReference type="Proteomes" id="UP000007801">
    <property type="component" value="Unassembled WGS sequence"/>
</dbReference>
<dbReference type="Gene3D" id="2.60.40.1180">
    <property type="entry name" value="Golgi alpha-mannosidase II"/>
    <property type="match status" value="1"/>
</dbReference>
<dbReference type="PANTHER" id="PTHR10357">
    <property type="entry name" value="ALPHA-AMYLASE FAMILY MEMBER"/>
    <property type="match status" value="1"/>
</dbReference>
<dbReference type="InParanoid" id="B3MFX8"/>
<evidence type="ECO:0000256" key="3">
    <source>
        <dbReference type="ARBA" id="ARBA00012741"/>
    </source>
</evidence>
<keyword evidence="6" id="KW-0378">Hydrolase</keyword>
<evidence type="ECO:0000256" key="2">
    <source>
        <dbReference type="ARBA" id="ARBA00008061"/>
    </source>
</evidence>
<dbReference type="OrthoDB" id="1740265at2759"/>
<dbReference type="GeneID" id="6495213"/>
<feature type="chain" id="PRO_5002793144" description="alpha-glucosidase" evidence="7">
    <location>
        <begin position="23"/>
        <end position="630"/>
    </location>
</feature>
<evidence type="ECO:0000313" key="10">
    <source>
        <dbReference type="Proteomes" id="UP000007801"/>
    </source>
</evidence>
<proteinExistence type="inferred from homology"/>
<dbReference type="EC" id="3.2.1.20" evidence="3"/>
<evidence type="ECO:0000256" key="1">
    <source>
        <dbReference type="ARBA" id="ARBA00001657"/>
    </source>
</evidence>
<keyword evidence="10" id="KW-1185">Reference proteome</keyword>
<keyword evidence="6" id="KW-0326">Glycosidase</keyword>
<dbReference type="InterPro" id="IPR017853">
    <property type="entry name" value="GH"/>
</dbReference>
<dbReference type="HOGENOM" id="CLU_006462_8_3_1"/>
<dbReference type="PANTHER" id="PTHR10357:SF234">
    <property type="entry name" value="MALTASE A2-RELATED"/>
    <property type="match status" value="1"/>
</dbReference>
<keyword evidence="5" id="KW-0325">Glycoprotein</keyword>
<dbReference type="Gene3D" id="3.20.20.80">
    <property type="entry name" value="Glycosidases"/>
    <property type="match status" value="1"/>
</dbReference>
<dbReference type="SMR" id="B3MFX8"/>
<dbReference type="GO" id="GO:0004558">
    <property type="term" value="F:alpha-1,4-glucosidase activity"/>
    <property type="evidence" value="ECO:0007669"/>
    <property type="project" value="UniProtKB-EC"/>
</dbReference>
<dbReference type="FunFam" id="3.90.400.10:FF:000001">
    <property type="entry name" value="Maltase A3, isoform A"/>
    <property type="match status" value="1"/>
</dbReference>
<dbReference type="PhylomeDB" id="B3MFX8"/>
<sequence length="630" mass="72219">MITHRLGAVLFVLLHILGVTWSQPYPNYHVDFEDILKRNEGPKWWQTGAFYQIYPRSFKDSNGDGVGDLNGIADQLPYLKELGITATWLSPIFTSPMADFGYDIANFTEIASIFGTMSDFENLMKVAKKLDIKIILDFVPNHSSDECEWFRRSAAKDPDYKDFYVWHPGRIVNGVRQPPSNWISVFRGSAWEWHEGRKEYYLHQFVKKQPDLNYRNPKVREAMNNVLRFWLAKGVSGFRIDAVPHVFEIAPDAQGQYRDEPRNDWDNDPEDYGYLKHIYTVDQPETIDLVYSWRAVLDAFVYENGGEERILMAETYSPIDIVMKYYGNGTAEGAQLPFNFLLISELSNSSNAHNYEDTVMKWLQHMPEGRTANWVLGNHDKPRVGSRLGRDRVDMLNMLTSTLPGASVTYQGEELGMTDVWISWKDTVDPSACNTNPNIYEQFTRDPERTPFQWSCAQDAGFSNASKTWLPIALDYKQVNVEQERQRPLSHLNIFKQLWQLRNQSKTLQLGNTKVKAVSDAVLAVMRYYQEDSTLVTVLNIYDGVETINLQQSFPGLPAQFKVLVVTERSIAKVGDVVNSSSLQLQPKDSLILQSTSSYYSYATNGEVRLLPVLGVYLFLAQVVLYVSNR</sequence>
<comment type="catalytic activity">
    <reaction evidence="1">
        <text>Hydrolysis of terminal, non-reducing (1-&gt;4)-linked alpha-D-glucose residues with release of alpha-D-glucose.</text>
        <dbReference type="EC" id="3.2.1.20"/>
    </reaction>
</comment>